<dbReference type="Proteomes" id="UP000824241">
    <property type="component" value="Unassembled WGS sequence"/>
</dbReference>
<dbReference type="EMBL" id="DVHA01000307">
    <property type="protein sequence ID" value="HIR61785.1"/>
    <property type="molecule type" value="Genomic_DNA"/>
</dbReference>
<dbReference type="PANTHER" id="PTHR42947:SF1">
    <property type="entry name" value="COB--COM HETERODISULFIDE REDUCTASE SUBUNIT B 1"/>
    <property type="match status" value="1"/>
</dbReference>
<gene>
    <name evidence="3" type="ORF">IAB37_09455</name>
</gene>
<reference evidence="3" key="1">
    <citation type="submission" date="2020-10" db="EMBL/GenBank/DDBJ databases">
        <authorList>
            <person name="Gilroy R."/>
        </authorList>
    </citation>
    <scope>NUCLEOTIDE SEQUENCE</scope>
    <source>
        <strain evidence="3">CHK189-12415</strain>
    </source>
</reference>
<protein>
    <submittedName>
        <fullName evidence="3">CoB--CoM heterodisulfide reductase iron-sulfur subunit B family protein</fullName>
    </submittedName>
</protein>
<proteinExistence type="predicted"/>
<dbReference type="GO" id="GO:0016491">
    <property type="term" value="F:oxidoreductase activity"/>
    <property type="evidence" value="ECO:0007669"/>
    <property type="project" value="UniProtKB-KW"/>
</dbReference>
<dbReference type="InterPro" id="IPR051278">
    <property type="entry name" value="HdrB/HdrD_reductase"/>
</dbReference>
<reference evidence="3" key="2">
    <citation type="journal article" date="2021" name="PeerJ">
        <title>Extensive microbial diversity within the chicken gut microbiome revealed by metagenomics and culture.</title>
        <authorList>
            <person name="Gilroy R."/>
            <person name="Ravi A."/>
            <person name="Getino M."/>
            <person name="Pursley I."/>
            <person name="Horton D.L."/>
            <person name="Alikhan N.F."/>
            <person name="Baker D."/>
            <person name="Gharbi K."/>
            <person name="Hall N."/>
            <person name="Watson M."/>
            <person name="Adriaenssens E.M."/>
            <person name="Foster-Nyarko E."/>
            <person name="Jarju S."/>
            <person name="Secka A."/>
            <person name="Antonio M."/>
            <person name="Oren A."/>
            <person name="Chaudhuri R.R."/>
            <person name="La Ragione R."/>
            <person name="Hildebrand F."/>
            <person name="Pallen M.J."/>
        </authorList>
    </citation>
    <scope>NUCLEOTIDE SEQUENCE</scope>
    <source>
        <strain evidence="3">CHK189-12415</strain>
    </source>
</reference>
<comment type="caution">
    <text evidence="3">The sequence shown here is derived from an EMBL/GenBank/DDBJ whole genome shotgun (WGS) entry which is preliminary data.</text>
</comment>
<sequence>MVYHYYPGCTLKTKAKDLDRYGRKSMEALGITLSELENWQCCGGAFTMAKDEIATKLSSVRALNDSRDGVLVTLCSACHNVIKQTNYAMANDAEFAQKVNNYSKFDLPYNGETKVMHYLEVLRDEVGFDNLKKAVKNPLTGKKIAAYYGCLLLRPSKALQMDNPENPTILEDFIKAIGGTPVLYPYRNECCGGYMATEDKASASKKSGKVMDSAAEMGADMIITACPLCLYNLSKNAHGHQLPVYYFTELLAEALGVKD</sequence>
<feature type="domain" description="Cysteine-rich" evidence="2">
    <location>
        <begin position="145"/>
        <end position="233"/>
    </location>
</feature>
<evidence type="ECO:0000313" key="3">
    <source>
        <dbReference type="EMBL" id="HIR61785.1"/>
    </source>
</evidence>
<evidence type="ECO:0000259" key="2">
    <source>
        <dbReference type="Pfam" id="PF02754"/>
    </source>
</evidence>
<dbReference type="PANTHER" id="PTHR42947">
    <property type="entry name" value="COB--COM HETERODISULFIDE REDUCTASE SUBUNIT B 1"/>
    <property type="match status" value="1"/>
</dbReference>
<dbReference type="Gene3D" id="1.20.1050.140">
    <property type="match status" value="1"/>
</dbReference>
<name>A0A9D1DYY8_9FIRM</name>
<evidence type="ECO:0000313" key="4">
    <source>
        <dbReference type="Proteomes" id="UP000824241"/>
    </source>
</evidence>
<keyword evidence="1" id="KW-0560">Oxidoreductase</keyword>
<accession>A0A9D1DYY8</accession>
<evidence type="ECO:0000256" key="1">
    <source>
        <dbReference type="ARBA" id="ARBA00023002"/>
    </source>
</evidence>
<feature type="domain" description="Cysteine-rich" evidence="2">
    <location>
        <begin position="4"/>
        <end position="83"/>
    </location>
</feature>
<organism evidence="3 4">
    <name type="scientific">Candidatus Faecivivens stercoravium</name>
    <dbReference type="NCBI Taxonomy" id="2840803"/>
    <lineage>
        <taxon>Bacteria</taxon>
        <taxon>Bacillati</taxon>
        <taxon>Bacillota</taxon>
        <taxon>Clostridia</taxon>
        <taxon>Eubacteriales</taxon>
        <taxon>Oscillospiraceae</taxon>
        <taxon>Oscillospiraceae incertae sedis</taxon>
        <taxon>Candidatus Faecivivens</taxon>
    </lineage>
</organism>
<dbReference type="AlphaFoldDB" id="A0A9D1DYY8"/>
<dbReference type="InterPro" id="IPR004017">
    <property type="entry name" value="Cys_rich_dom"/>
</dbReference>
<dbReference type="Pfam" id="PF02754">
    <property type="entry name" value="CCG"/>
    <property type="match status" value="2"/>
</dbReference>